<accession>A0AAD6AI57</accession>
<evidence type="ECO:0000256" key="1">
    <source>
        <dbReference type="SAM" id="Phobius"/>
    </source>
</evidence>
<comment type="caution">
    <text evidence="3">The sequence shown here is derived from an EMBL/GenBank/DDBJ whole genome shotgun (WGS) entry which is preliminary data.</text>
</comment>
<dbReference type="AlphaFoldDB" id="A0AAD6AI57"/>
<feature type="chain" id="PRO_5042229736" evidence="2">
    <location>
        <begin position="18"/>
        <end position="134"/>
    </location>
</feature>
<keyword evidence="1" id="KW-0472">Membrane</keyword>
<feature type="transmembrane region" description="Helical" evidence="1">
    <location>
        <begin position="91"/>
        <end position="115"/>
    </location>
</feature>
<evidence type="ECO:0000313" key="4">
    <source>
        <dbReference type="Proteomes" id="UP001219934"/>
    </source>
</evidence>
<keyword evidence="1" id="KW-0812">Transmembrane</keyword>
<keyword evidence="2" id="KW-0732">Signal</keyword>
<dbReference type="Proteomes" id="UP001219934">
    <property type="component" value="Unassembled WGS sequence"/>
</dbReference>
<keyword evidence="4" id="KW-1185">Reference proteome</keyword>
<organism evidence="3 4">
    <name type="scientific">Pogonophryne albipinna</name>
    <dbReference type="NCBI Taxonomy" id="1090488"/>
    <lineage>
        <taxon>Eukaryota</taxon>
        <taxon>Metazoa</taxon>
        <taxon>Chordata</taxon>
        <taxon>Craniata</taxon>
        <taxon>Vertebrata</taxon>
        <taxon>Euteleostomi</taxon>
        <taxon>Actinopterygii</taxon>
        <taxon>Neopterygii</taxon>
        <taxon>Teleostei</taxon>
        <taxon>Neoteleostei</taxon>
        <taxon>Acanthomorphata</taxon>
        <taxon>Eupercaria</taxon>
        <taxon>Perciformes</taxon>
        <taxon>Notothenioidei</taxon>
        <taxon>Pogonophryne</taxon>
    </lineage>
</organism>
<sequence>MLVLSLVFVALLASSTAQSVIPQDIQSQWVIPDDSPQYEDTYDQYLPEKESDWPEYPPGAVELGTVEDLNVPTTPDPYAMKEDGSGVEDLAVWKIVLVVSVLLVSVVASLSMSYYMCFWRGGRIHYQHQKGNNA</sequence>
<feature type="signal peptide" evidence="2">
    <location>
        <begin position="1"/>
        <end position="17"/>
    </location>
</feature>
<evidence type="ECO:0000256" key="2">
    <source>
        <dbReference type="SAM" id="SignalP"/>
    </source>
</evidence>
<gene>
    <name evidence="3" type="ORF">JOQ06_008035</name>
</gene>
<proteinExistence type="predicted"/>
<name>A0AAD6AI57_9TELE</name>
<reference evidence="3" key="1">
    <citation type="submission" date="2022-11" db="EMBL/GenBank/DDBJ databases">
        <title>Chromosome-level genome of Pogonophryne albipinna.</title>
        <authorList>
            <person name="Jo E."/>
        </authorList>
    </citation>
    <scope>NUCLEOTIDE SEQUENCE</scope>
    <source>
        <strain evidence="3">SGF0006</strain>
        <tissue evidence="3">Muscle</tissue>
    </source>
</reference>
<keyword evidence="1" id="KW-1133">Transmembrane helix</keyword>
<dbReference type="EMBL" id="JAPTMU010000020">
    <property type="protein sequence ID" value="KAJ4925849.1"/>
    <property type="molecule type" value="Genomic_DNA"/>
</dbReference>
<evidence type="ECO:0000313" key="3">
    <source>
        <dbReference type="EMBL" id="KAJ4925849.1"/>
    </source>
</evidence>
<protein>
    <submittedName>
        <fullName evidence="3">Uncharacterized protein</fullName>
    </submittedName>
</protein>